<dbReference type="EMBL" id="JADIMM010000019">
    <property type="protein sequence ID" value="MBO8456823.1"/>
    <property type="molecule type" value="Genomic_DNA"/>
</dbReference>
<feature type="compositionally biased region" description="Basic and acidic residues" evidence="1">
    <location>
        <begin position="1019"/>
        <end position="1031"/>
    </location>
</feature>
<feature type="region of interest" description="Disordered" evidence="1">
    <location>
        <begin position="1003"/>
        <end position="1031"/>
    </location>
</feature>
<accession>A0A9D9HMY6</accession>
<name>A0A9D9HMY6_9SPIR</name>
<dbReference type="Proteomes" id="UP000823638">
    <property type="component" value="Unassembled WGS sequence"/>
</dbReference>
<sequence>MKRTFFSFENFFPTPVGRFVLGFALIFMFPGVFSATITWKGTGTASYGVSSNWDLGRVPVPGDNVVFPDSPSRQVITVPNGDTIDVNTIILGENNTLVLGNGGKLIVDGTMEIKAGGMLNNSTTVNITIGSNLVNKGSVSLSGSSASLSVSGVVTGTGSISGGSGNLEFSGFFQQAEVSLESGPAAFGGECSVSGDFTAGSGRVDFGADCTVGGTLTASSGTTVFEGNLEAGAFVHNNGVTEFSGTKQSVTGSGTGFEFYNTTVFPGSAVTFLKNTEITGALANNGIINLSGTEGLEVYGITSGNGSISGDSGNLVFTGDCTQNSISLNSGTVSFAGNCTLTGNFTAGSGTATFGKDCSVGGIFSASTSVTVFRGNLEAGTFEHNNGRVEFSGTVKNLTVSGTGGSLDFNEVFITAGTDVLAFLDLTVAGNLTNNGTLTFSGTAGMKVDGTTSGSGSITGDSGNLVFTGDCSVGGTLTASTGTTVFKGNLEAQDFVHNGGIAEFSGSQSQNVTGANFTSLYRIYIDKPSSDIKFSEPVNFADLYAAACRNITFSKSVTGTGLSESSDTVKISSSGDILFWEGLSIEKGNFVVTGGNSLVVTGAFNLKAGNADLDLDDGEISFNQTVEITGNGILTGGEISILNDFNSNNLTVNNSGLFLLKASLAADNFTQNQGDYGTGENQIQGNITSNGTIVFENDVFIGLTGESGGIVFKAGTGETIDIDGNLFVTRDFTPENPLKAQNILLASGKVTLRTGNSFEAEKDLILLGAGADFDDGASGVTGLFSYFNTGRDGLSIAKPSLSALPSKFPDGTMFPDGTSIPFAGTFSDLTGVNLKAGKNFYANGIDLEGTGKWNLYLPDNGSALSAFAEAYNLTVSNSTVICSSSGSAWVAAGENCTNGGGNSNWDFTKPEIVPDNQALKEGETGSGTYTITDDTIRIEFTESIENRNNEISKAVSNIKFMKNGTPVSFTGTFTDPLCRTSTDGKGNLFVFYIRTSLDGISGERWNTDATGISPGENESTDRGRGSTQPVHRDVVPSITLPAALDSVFQTLRDEHKNRICHYSESGGTGKKGTFTETKDRCPPVIAGVYTGQETHENEMGLQKPYDSHNFIEIYYSEAVSIGNLAPDCENIRVSDSFGTADSHGGSIVSEESGGLEITGFCRIEKGLLETGTRENPSDNTVHSLYRNFSRDGTDAESAQSHRVRISIAGYREVSENKIINGIECNFWPGFIEKAETPSGKVEPFSNQYITESSSGTRGFCIKAYNPDSVPFDYGNFPREDPFPRSEITVNTDISGLYGKWDTEKPGFAWFSVNRDGNRWENFENTAEVIPLQNQNGKITGFEVHITDNFCNAATSEYLWRSKRGWFDGSNSQAGGENGKIPESFGGSRPDSLQGKTSGGIRESSLYDCLGYFEFSDGNTAATPEKISTEVTSSFMTGKESYVHNATDDPYFSLGFNSEQWSISDLISVNYRNGFITDLAGNRMDTAPDYECIDRIPPVILLTFAGAGKNQLYILFSKQMSLGSVNGANTVDGIKVKLDDSTYISPVKAEIPEDNPYAILFTFEDNLEFSDITGKNSKNGIEFVSCALVKDDITGNDVYVPPICDVMQNFISGTETHRISDFGIGIAQVLYGTDGIHEKGLYGNQETADSGALRNFEYGKSGKLHDKDITIGIRLNLPEEELPEENPVLYYDSGIDGNLRGDLFTEYTKGLKREAWLPSALNAYSSRGNTEARAINPTPGTSGKQLQNFLIPASDYEMEEGNSIEMIFSYKGLFCVNLENQGDISSIVPWEFRIGELVPQRGGVTIFNNVINSRNREQTVLQVTVPKSGNLTVQVFTLDGNLVKTLARTSVNKGTYTYRWDGTNGAGNPVARSLYFVKITGPGIDEIRKVMVVQ</sequence>
<gene>
    <name evidence="3" type="ORF">IAA81_01185</name>
</gene>
<organism evidence="3 4">
    <name type="scientific">Candidatus Gallitreponema excrementavium</name>
    <dbReference type="NCBI Taxonomy" id="2840840"/>
    <lineage>
        <taxon>Bacteria</taxon>
        <taxon>Pseudomonadati</taxon>
        <taxon>Spirochaetota</taxon>
        <taxon>Spirochaetia</taxon>
        <taxon>Spirochaetales</taxon>
        <taxon>Candidatus Gallitreponema</taxon>
    </lineage>
</organism>
<dbReference type="InterPro" id="IPR025965">
    <property type="entry name" value="FlgD/Vpr_Ig-like"/>
</dbReference>
<proteinExistence type="predicted"/>
<reference evidence="3" key="2">
    <citation type="journal article" date="2021" name="PeerJ">
        <title>Extensive microbial diversity within the chicken gut microbiome revealed by metagenomics and culture.</title>
        <authorList>
            <person name="Gilroy R."/>
            <person name="Ravi A."/>
            <person name="Getino M."/>
            <person name="Pursley I."/>
            <person name="Horton D.L."/>
            <person name="Alikhan N.F."/>
            <person name="Baker D."/>
            <person name="Gharbi K."/>
            <person name="Hall N."/>
            <person name="Watson M."/>
            <person name="Adriaenssens E.M."/>
            <person name="Foster-Nyarko E."/>
            <person name="Jarju S."/>
            <person name="Secka A."/>
            <person name="Antonio M."/>
            <person name="Oren A."/>
            <person name="Chaudhuri R.R."/>
            <person name="La Ragione R."/>
            <person name="Hildebrand F."/>
            <person name="Pallen M.J."/>
        </authorList>
    </citation>
    <scope>NUCLEOTIDE SEQUENCE</scope>
    <source>
        <strain evidence="3">10532</strain>
    </source>
</reference>
<evidence type="ECO:0000256" key="1">
    <source>
        <dbReference type="SAM" id="MobiDB-lite"/>
    </source>
</evidence>
<evidence type="ECO:0000313" key="4">
    <source>
        <dbReference type="Proteomes" id="UP000823638"/>
    </source>
</evidence>
<dbReference type="Gene3D" id="2.60.40.4070">
    <property type="match status" value="1"/>
</dbReference>
<evidence type="ECO:0000259" key="2">
    <source>
        <dbReference type="Pfam" id="PF13860"/>
    </source>
</evidence>
<comment type="caution">
    <text evidence="3">The sequence shown here is derived from an EMBL/GenBank/DDBJ whole genome shotgun (WGS) entry which is preliminary data.</text>
</comment>
<dbReference type="Pfam" id="PF13860">
    <property type="entry name" value="FlgD_ig"/>
    <property type="match status" value="1"/>
</dbReference>
<protein>
    <recommendedName>
        <fullName evidence="2">FlgD/Vpr Ig-like domain-containing protein</fullName>
    </recommendedName>
</protein>
<feature type="region of interest" description="Disordered" evidence="1">
    <location>
        <begin position="1369"/>
        <end position="1399"/>
    </location>
</feature>
<evidence type="ECO:0000313" key="3">
    <source>
        <dbReference type="EMBL" id="MBO8456823.1"/>
    </source>
</evidence>
<feature type="domain" description="FlgD/Vpr Ig-like" evidence="2">
    <location>
        <begin position="1824"/>
        <end position="1879"/>
    </location>
</feature>
<reference evidence="3" key="1">
    <citation type="submission" date="2020-10" db="EMBL/GenBank/DDBJ databases">
        <authorList>
            <person name="Gilroy R."/>
        </authorList>
    </citation>
    <scope>NUCLEOTIDE SEQUENCE</scope>
    <source>
        <strain evidence="3">10532</strain>
    </source>
</reference>